<reference evidence="2" key="1">
    <citation type="submission" date="2020-10" db="EMBL/GenBank/DDBJ databases">
        <authorList>
            <person name="Gilroy R."/>
        </authorList>
    </citation>
    <scope>NUCLEOTIDE SEQUENCE</scope>
    <source>
        <strain evidence="2">ChiGjej1B1-24693</strain>
    </source>
</reference>
<protein>
    <submittedName>
        <fullName evidence="2">Uncharacterized protein</fullName>
    </submittedName>
</protein>
<feature type="signal peptide" evidence="1">
    <location>
        <begin position="1"/>
        <end position="32"/>
    </location>
</feature>
<feature type="chain" id="PRO_5038854865" evidence="1">
    <location>
        <begin position="33"/>
        <end position="405"/>
    </location>
</feature>
<accession>A0A9D1GXG6</accession>
<evidence type="ECO:0000313" key="3">
    <source>
        <dbReference type="Proteomes" id="UP000886842"/>
    </source>
</evidence>
<name>A0A9D1GXG6_9ACTN</name>
<dbReference type="AlphaFoldDB" id="A0A9D1GXG6"/>
<dbReference type="Proteomes" id="UP000886842">
    <property type="component" value="Unassembled WGS sequence"/>
</dbReference>
<keyword evidence="1" id="KW-0732">Signal</keyword>
<organism evidence="2 3">
    <name type="scientific">Candidatus Avipropionibacterium avicola</name>
    <dbReference type="NCBI Taxonomy" id="2840701"/>
    <lineage>
        <taxon>Bacteria</taxon>
        <taxon>Bacillati</taxon>
        <taxon>Actinomycetota</taxon>
        <taxon>Actinomycetes</taxon>
        <taxon>Propionibacteriales</taxon>
        <taxon>Propionibacteriaceae</taxon>
        <taxon>Propionibacteriaceae incertae sedis</taxon>
        <taxon>Candidatus Avipropionibacterium</taxon>
    </lineage>
</organism>
<sequence length="405" mass="43839">MTTTRLARIRASAAGTILGAMLLSLVPTLATASPDAADGAALQVGFNGRTEQIAMIDHFYGDDDRFGPRLCHYYTGWDTAVHTDGEPDHADGLAANIAWLANAEASGCDEVMVSFKALSSADPADEFDPEPPTVEEYSAAVAAYLDTDWEAAAGWTGDIVLTAWNEPNLNATAGNGYPPPEPGAESVITPRMAAQYYLAASALCLERGCVVAAVDFGSNGGHWVDYMTNCASAEVPRDELCDEPSEHNTTGEGPSYLDTYRNEIVNAATDFGLPEGFRPDVVAYHGWADTNAYLNGTRHCSGYDDCLLDRVLEAFDGSWGDAEIWNTEDGVGQPGFYTHDEMTNSRQVDALRYMLDLVDSTPRYTRLYWTHLIGSPSRLLITDTDGQVVRTRPALRILQAATRPT</sequence>
<dbReference type="SUPFAM" id="SSF51445">
    <property type="entry name" value="(Trans)glycosidases"/>
    <property type="match status" value="1"/>
</dbReference>
<proteinExistence type="predicted"/>
<dbReference type="EMBL" id="DVLP01000250">
    <property type="protein sequence ID" value="HIT75596.1"/>
    <property type="molecule type" value="Genomic_DNA"/>
</dbReference>
<evidence type="ECO:0000256" key="1">
    <source>
        <dbReference type="SAM" id="SignalP"/>
    </source>
</evidence>
<evidence type="ECO:0000313" key="2">
    <source>
        <dbReference type="EMBL" id="HIT75596.1"/>
    </source>
</evidence>
<reference evidence="2" key="2">
    <citation type="journal article" date="2021" name="PeerJ">
        <title>Extensive microbial diversity within the chicken gut microbiome revealed by metagenomics and culture.</title>
        <authorList>
            <person name="Gilroy R."/>
            <person name="Ravi A."/>
            <person name="Getino M."/>
            <person name="Pursley I."/>
            <person name="Horton D.L."/>
            <person name="Alikhan N.F."/>
            <person name="Baker D."/>
            <person name="Gharbi K."/>
            <person name="Hall N."/>
            <person name="Watson M."/>
            <person name="Adriaenssens E.M."/>
            <person name="Foster-Nyarko E."/>
            <person name="Jarju S."/>
            <person name="Secka A."/>
            <person name="Antonio M."/>
            <person name="Oren A."/>
            <person name="Chaudhuri R.R."/>
            <person name="La Ragione R."/>
            <person name="Hildebrand F."/>
            <person name="Pallen M.J."/>
        </authorList>
    </citation>
    <scope>NUCLEOTIDE SEQUENCE</scope>
    <source>
        <strain evidence="2">ChiGjej1B1-24693</strain>
    </source>
</reference>
<comment type="caution">
    <text evidence="2">The sequence shown here is derived from an EMBL/GenBank/DDBJ whole genome shotgun (WGS) entry which is preliminary data.</text>
</comment>
<gene>
    <name evidence="2" type="ORF">IAA98_08430</name>
</gene>
<dbReference type="InterPro" id="IPR017853">
    <property type="entry name" value="GH"/>
</dbReference>